<name>A0A9P4WRV9_9PLEO</name>
<organism evidence="2 3">
    <name type="scientific">Didymella heteroderae</name>
    <dbReference type="NCBI Taxonomy" id="1769908"/>
    <lineage>
        <taxon>Eukaryota</taxon>
        <taxon>Fungi</taxon>
        <taxon>Dikarya</taxon>
        <taxon>Ascomycota</taxon>
        <taxon>Pezizomycotina</taxon>
        <taxon>Dothideomycetes</taxon>
        <taxon>Pleosporomycetidae</taxon>
        <taxon>Pleosporales</taxon>
        <taxon>Pleosporineae</taxon>
        <taxon>Didymellaceae</taxon>
        <taxon>Didymella</taxon>
    </lineage>
</organism>
<comment type="caution">
    <text evidence="2">The sequence shown here is derived from an EMBL/GenBank/DDBJ whole genome shotgun (WGS) entry which is preliminary data.</text>
</comment>
<reference evidence="2" key="1">
    <citation type="submission" date="2019-04" db="EMBL/GenBank/DDBJ databases">
        <title>Sequencing of skin fungus with MAO and IRED activity.</title>
        <authorList>
            <person name="Marsaioli A.J."/>
            <person name="Bonatto J.M.C."/>
            <person name="Reis Junior O."/>
        </authorList>
    </citation>
    <scope>NUCLEOTIDE SEQUENCE</scope>
    <source>
        <strain evidence="2">28M1</strain>
    </source>
</reference>
<evidence type="ECO:0000313" key="2">
    <source>
        <dbReference type="EMBL" id="KAF3039572.1"/>
    </source>
</evidence>
<dbReference type="OrthoDB" id="10668505at2759"/>
<feature type="compositionally biased region" description="Pro residues" evidence="1">
    <location>
        <begin position="71"/>
        <end position="80"/>
    </location>
</feature>
<keyword evidence="3" id="KW-1185">Reference proteome</keyword>
<evidence type="ECO:0000256" key="1">
    <source>
        <dbReference type="SAM" id="MobiDB-lite"/>
    </source>
</evidence>
<dbReference type="Proteomes" id="UP000758155">
    <property type="component" value="Unassembled WGS sequence"/>
</dbReference>
<dbReference type="EMBL" id="SWKV01000030">
    <property type="protein sequence ID" value="KAF3039572.1"/>
    <property type="molecule type" value="Genomic_DNA"/>
</dbReference>
<protein>
    <submittedName>
        <fullName evidence="2">Uncharacterized protein</fullName>
    </submittedName>
</protein>
<feature type="compositionally biased region" description="Low complexity" evidence="1">
    <location>
        <begin position="156"/>
        <end position="173"/>
    </location>
</feature>
<feature type="compositionally biased region" description="Polar residues" evidence="1">
    <location>
        <begin position="140"/>
        <end position="155"/>
    </location>
</feature>
<feature type="region of interest" description="Disordered" evidence="1">
    <location>
        <begin position="1"/>
        <end position="176"/>
    </location>
</feature>
<gene>
    <name evidence="2" type="ORF">E8E12_008506</name>
</gene>
<dbReference type="AlphaFoldDB" id="A0A9P4WRV9"/>
<accession>A0A9P4WRV9</accession>
<feature type="compositionally biased region" description="Low complexity" evidence="1">
    <location>
        <begin position="1"/>
        <end position="16"/>
    </location>
</feature>
<evidence type="ECO:0000313" key="3">
    <source>
        <dbReference type="Proteomes" id="UP000758155"/>
    </source>
</evidence>
<proteinExistence type="predicted"/>
<feature type="compositionally biased region" description="Basic and acidic residues" evidence="1">
    <location>
        <begin position="30"/>
        <end position="46"/>
    </location>
</feature>
<sequence>MQMARRPQQSSRPSQSTTDALTRLATEGNRSSERVESWRDEKRSDDLSGAMSRMRVSARHLAASRPRPRPRSPLPETPSPPRRRERKVPCRPAPHQRAPSLSPSPPLVRRRASPLNDPFDEAFGVRQRTRNPMDIGDDPPTSSGARRSPTNNTGNYSCSITTTSYSSGGTTSSRNQYTVNGQRVRDTYRSTRHQRAGEDCWVEWDAHGLGLWGVVFDIDGFDKFQAPEGPKWWYS</sequence>